<gene>
    <name evidence="1" type="ORF">IV203_000084</name>
</gene>
<accession>A0A9K3L663</accession>
<reference evidence="1" key="1">
    <citation type="journal article" date="2021" name="Sci. Rep.">
        <title>Diploid genomic architecture of Nitzschia inconspicua, an elite biomass production diatom.</title>
        <authorList>
            <person name="Oliver A."/>
            <person name="Podell S."/>
            <person name="Pinowska A."/>
            <person name="Traller J.C."/>
            <person name="Smith S.R."/>
            <person name="McClure R."/>
            <person name="Beliaev A."/>
            <person name="Bohutskyi P."/>
            <person name="Hill E.A."/>
            <person name="Rabines A."/>
            <person name="Zheng H."/>
            <person name="Allen L.Z."/>
            <person name="Kuo A."/>
            <person name="Grigoriev I.V."/>
            <person name="Allen A.E."/>
            <person name="Hazlebeck D."/>
            <person name="Allen E.E."/>
        </authorList>
    </citation>
    <scope>NUCLEOTIDE SEQUENCE</scope>
    <source>
        <strain evidence="1">Hildebrandi</strain>
    </source>
</reference>
<dbReference type="OrthoDB" id="198852at2759"/>
<comment type="caution">
    <text evidence="1">The sequence shown here is derived from an EMBL/GenBank/DDBJ whole genome shotgun (WGS) entry which is preliminary data.</text>
</comment>
<proteinExistence type="predicted"/>
<evidence type="ECO:0000313" key="1">
    <source>
        <dbReference type="EMBL" id="KAG7355398.1"/>
    </source>
</evidence>
<evidence type="ECO:0000313" key="2">
    <source>
        <dbReference type="Proteomes" id="UP000693970"/>
    </source>
</evidence>
<organism evidence="1 2">
    <name type="scientific">Nitzschia inconspicua</name>
    <dbReference type="NCBI Taxonomy" id="303405"/>
    <lineage>
        <taxon>Eukaryota</taxon>
        <taxon>Sar</taxon>
        <taxon>Stramenopiles</taxon>
        <taxon>Ochrophyta</taxon>
        <taxon>Bacillariophyta</taxon>
        <taxon>Bacillariophyceae</taxon>
        <taxon>Bacillariophycidae</taxon>
        <taxon>Bacillariales</taxon>
        <taxon>Bacillariaceae</taxon>
        <taxon>Nitzschia</taxon>
    </lineage>
</organism>
<name>A0A9K3L663_9STRA</name>
<sequence length="131" mass="15208">MDSVFLNELEFNQVIGRWNVFNVRDMSRMFDRARKFNQDIGQWDVARVKGMNSMFYGACKFNGDIRNWNISNVEYMNNMVYCASAFDFDLTVSSWDVSHAQDKHCMLPEGFPENFHPGICSSDVFSNKFGA</sequence>
<reference evidence="1" key="2">
    <citation type="submission" date="2021-04" db="EMBL/GenBank/DDBJ databases">
        <authorList>
            <person name="Podell S."/>
        </authorList>
    </citation>
    <scope>NUCLEOTIDE SEQUENCE</scope>
    <source>
        <strain evidence="1">Hildebrandi</strain>
    </source>
</reference>
<dbReference type="Pfam" id="PF03382">
    <property type="entry name" value="DUF285"/>
    <property type="match status" value="1"/>
</dbReference>
<dbReference type="EMBL" id="JAGRRH010000015">
    <property type="protein sequence ID" value="KAG7355398.1"/>
    <property type="molecule type" value="Genomic_DNA"/>
</dbReference>
<protein>
    <submittedName>
        <fullName evidence="1">Fibronectin domain containing protein</fullName>
    </submittedName>
</protein>
<keyword evidence="2" id="KW-1185">Reference proteome</keyword>
<dbReference type="AlphaFoldDB" id="A0A9K3L663"/>
<dbReference type="Proteomes" id="UP000693970">
    <property type="component" value="Unassembled WGS sequence"/>
</dbReference>
<dbReference type="InterPro" id="IPR005046">
    <property type="entry name" value="DUF285"/>
</dbReference>